<dbReference type="Pfam" id="PF11663">
    <property type="entry name" value="Toxin_YhaV"/>
    <property type="match status" value="1"/>
</dbReference>
<organism evidence="2 3">
    <name type="scientific">Paeniroseomonas aquatica</name>
    <dbReference type="NCBI Taxonomy" id="373043"/>
    <lineage>
        <taxon>Bacteria</taxon>
        <taxon>Pseudomonadati</taxon>
        <taxon>Pseudomonadota</taxon>
        <taxon>Alphaproteobacteria</taxon>
        <taxon>Acetobacterales</taxon>
        <taxon>Acetobacteraceae</taxon>
        <taxon>Paeniroseomonas</taxon>
    </lineage>
</organism>
<accession>A0ABT8A3L5</accession>
<evidence type="ECO:0000256" key="1">
    <source>
        <dbReference type="SAM" id="MobiDB-lite"/>
    </source>
</evidence>
<name>A0ABT8A3L5_9PROT</name>
<gene>
    <name evidence="2" type="ORF">QWZ14_08225</name>
</gene>
<feature type="region of interest" description="Disordered" evidence="1">
    <location>
        <begin position="158"/>
        <end position="188"/>
    </location>
</feature>
<dbReference type="InterPro" id="IPR021679">
    <property type="entry name" value="Toxin_endonuclease_YhaV"/>
</dbReference>
<comment type="caution">
    <text evidence="2">The sequence shown here is derived from an EMBL/GenBank/DDBJ whole genome shotgun (WGS) entry which is preliminary data.</text>
</comment>
<dbReference type="EMBL" id="JAUFPN010000080">
    <property type="protein sequence ID" value="MDN3564352.1"/>
    <property type="molecule type" value="Genomic_DNA"/>
</dbReference>
<reference evidence="3" key="1">
    <citation type="journal article" date="2019" name="Int. J. Syst. Evol. Microbiol.">
        <title>The Global Catalogue of Microorganisms (GCM) 10K type strain sequencing project: providing services to taxonomists for standard genome sequencing and annotation.</title>
        <authorList>
            <consortium name="The Broad Institute Genomics Platform"/>
            <consortium name="The Broad Institute Genome Sequencing Center for Infectious Disease"/>
            <person name="Wu L."/>
            <person name="Ma J."/>
        </authorList>
    </citation>
    <scope>NUCLEOTIDE SEQUENCE [LARGE SCALE GENOMIC DNA]</scope>
    <source>
        <strain evidence="3">CECT 7131</strain>
    </source>
</reference>
<sequence length="188" mass="20824">MLGAQRLGWHLVLYPAFRNRLLTLAGEVAAAKAQNTPGWEGSSKAKLLKRVVDLITTEIPRNPAAPEYEQGNTIGADARGWRRAKFLGRFRLFFRFDSKSKVIVYAWVNDEGTLRKEGSSTDPYAVFRSMLLAGDPPHGWDALLEACRTVPSAERRQAQEALLGPLAPVAETAGEPPPKKTTKKAKRR</sequence>
<protein>
    <submittedName>
        <fullName evidence="2">Type II toxin-antitoxin system YhaV family toxin</fullName>
    </submittedName>
</protein>
<proteinExistence type="predicted"/>
<evidence type="ECO:0000313" key="3">
    <source>
        <dbReference type="Proteomes" id="UP001529369"/>
    </source>
</evidence>
<keyword evidence="3" id="KW-1185">Reference proteome</keyword>
<dbReference type="RefSeq" id="WP_290316146.1">
    <property type="nucleotide sequence ID" value="NZ_JAUFPN010000080.1"/>
</dbReference>
<evidence type="ECO:0000313" key="2">
    <source>
        <dbReference type="EMBL" id="MDN3564352.1"/>
    </source>
</evidence>
<dbReference type="Proteomes" id="UP001529369">
    <property type="component" value="Unassembled WGS sequence"/>
</dbReference>